<evidence type="ECO:0000256" key="1">
    <source>
        <dbReference type="ARBA" id="ARBA00004370"/>
    </source>
</evidence>
<protein>
    <submittedName>
        <fullName evidence="7">Mechanosensitive ion channel family protein</fullName>
    </submittedName>
</protein>
<dbReference type="InterPro" id="IPR006685">
    <property type="entry name" value="MscS_channel_2nd"/>
</dbReference>
<sequence length="415" mass="46059">MDDLKVLLAPAWVHALLGGVALLAVAWLVAWLVRHVLVRVMTTVSRRTAWRWDDALIEHGVFRRLAQVAPMLVLHRGIGWIPGVPVLVETAVSTLAMALVAMYVVLALNAALSALEDLYQASPRGRERSIKGYVQLVKIFVWLIGIIVIIAVLVDRSALSLLAGLGAVSAVLLLIFKDTIMSVVASIQLSSNDMLKVGDWISLPDDNVDGDVVEIALHTVKVVNWDKTISTVPTWHLISKSYRNYRHMYATGRRIRRALNIDLTSVRFLEPDEIEHLRRFKLLDGYFERKQEEIAQWNAAEGEAGKLPINQRRLSNIGSFRAYMQAYVLAHPGVNTDLFWAVRQLDPGPTGLPLQIYGYTVDTGFVAHNNVQGDIFDHLIAILPEFGLSLFQQPTGADMRAGLCRADAEHAAVTA</sequence>
<dbReference type="Pfam" id="PF00924">
    <property type="entry name" value="MS_channel_2nd"/>
    <property type="match status" value="1"/>
</dbReference>
<keyword evidence="4 5" id="KW-0472">Membrane</keyword>
<dbReference type="InterPro" id="IPR023408">
    <property type="entry name" value="MscS_beta-dom_sf"/>
</dbReference>
<dbReference type="SUPFAM" id="SSF50182">
    <property type="entry name" value="Sm-like ribonucleoproteins"/>
    <property type="match status" value="1"/>
</dbReference>
<dbReference type="InterPro" id="IPR010920">
    <property type="entry name" value="LSM_dom_sf"/>
</dbReference>
<evidence type="ECO:0000313" key="7">
    <source>
        <dbReference type="EMBL" id="GAA0262533.1"/>
    </source>
</evidence>
<dbReference type="PANTHER" id="PTHR30414:SF0">
    <property type="entry name" value="MINICONDUCTANCE MECHANOSENSITIVE CHANNEL YBDG"/>
    <property type="match status" value="1"/>
</dbReference>
<feature type="domain" description="Mechanosensitive ion channel MscS" evidence="6">
    <location>
        <begin position="178"/>
        <end position="247"/>
    </location>
</feature>
<comment type="caution">
    <text evidence="7">The sequence shown here is derived from an EMBL/GenBank/DDBJ whole genome shotgun (WGS) entry which is preliminary data.</text>
</comment>
<dbReference type="Gene3D" id="2.30.30.60">
    <property type="match status" value="1"/>
</dbReference>
<evidence type="ECO:0000256" key="5">
    <source>
        <dbReference type="SAM" id="Phobius"/>
    </source>
</evidence>
<reference evidence="7 8" key="1">
    <citation type="journal article" date="2019" name="Int. J. Syst. Evol. Microbiol.">
        <title>The Global Catalogue of Microorganisms (GCM) 10K type strain sequencing project: providing services to taxonomists for standard genome sequencing and annotation.</title>
        <authorList>
            <consortium name="The Broad Institute Genomics Platform"/>
            <consortium name="The Broad Institute Genome Sequencing Center for Infectious Disease"/>
            <person name="Wu L."/>
            <person name="Ma J."/>
        </authorList>
    </citation>
    <scope>NUCLEOTIDE SEQUENCE [LARGE SCALE GENOMIC DNA]</scope>
    <source>
        <strain evidence="7 8">JCM 16242</strain>
    </source>
</reference>
<keyword evidence="3 5" id="KW-1133">Transmembrane helix</keyword>
<evidence type="ECO:0000259" key="6">
    <source>
        <dbReference type="Pfam" id="PF00924"/>
    </source>
</evidence>
<gene>
    <name evidence="7" type="ORF">GCM10009126_30200</name>
</gene>
<evidence type="ECO:0000256" key="2">
    <source>
        <dbReference type="ARBA" id="ARBA00022692"/>
    </source>
</evidence>
<dbReference type="EMBL" id="BAAAFO010000004">
    <property type="protein sequence ID" value="GAA0262533.1"/>
    <property type="molecule type" value="Genomic_DNA"/>
</dbReference>
<feature type="transmembrane region" description="Helical" evidence="5">
    <location>
        <begin position="94"/>
        <end position="115"/>
    </location>
</feature>
<dbReference type="PANTHER" id="PTHR30414">
    <property type="entry name" value="MINICONDUCTANCE MECHANOSENSITIVE CHANNEL YBDG"/>
    <property type="match status" value="1"/>
</dbReference>
<evidence type="ECO:0000256" key="4">
    <source>
        <dbReference type="ARBA" id="ARBA00023136"/>
    </source>
</evidence>
<evidence type="ECO:0000313" key="8">
    <source>
        <dbReference type="Proteomes" id="UP001500657"/>
    </source>
</evidence>
<keyword evidence="8" id="KW-1185">Reference proteome</keyword>
<organism evidence="7 8">
    <name type="scientific">Rhodanobacter caeni</name>
    <dbReference type="NCBI Taxonomy" id="657654"/>
    <lineage>
        <taxon>Bacteria</taxon>
        <taxon>Pseudomonadati</taxon>
        <taxon>Pseudomonadota</taxon>
        <taxon>Gammaproteobacteria</taxon>
        <taxon>Lysobacterales</taxon>
        <taxon>Rhodanobacteraceae</taxon>
        <taxon>Rhodanobacter</taxon>
    </lineage>
</organism>
<proteinExistence type="predicted"/>
<feature type="transmembrane region" description="Helical" evidence="5">
    <location>
        <begin position="159"/>
        <end position="176"/>
    </location>
</feature>
<feature type="transmembrane region" description="Helical" evidence="5">
    <location>
        <begin position="136"/>
        <end position="153"/>
    </location>
</feature>
<evidence type="ECO:0000256" key="3">
    <source>
        <dbReference type="ARBA" id="ARBA00022989"/>
    </source>
</evidence>
<accession>A0ABN0UV47</accession>
<feature type="transmembrane region" description="Helical" evidence="5">
    <location>
        <begin position="12"/>
        <end position="33"/>
    </location>
</feature>
<dbReference type="Proteomes" id="UP001500657">
    <property type="component" value="Unassembled WGS sequence"/>
</dbReference>
<keyword evidence="2 5" id="KW-0812">Transmembrane</keyword>
<comment type="subcellular location">
    <subcellularLocation>
        <location evidence="1">Membrane</location>
    </subcellularLocation>
</comment>
<dbReference type="RefSeq" id="WP_343883633.1">
    <property type="nucleotide sequence ID" value="NZ_BAAAFO010000004.1"/>
</dbReference>
<dbReference type="InterPro" id="IPR030192">
    <property type="entry name" value="YbdG"/>
</dbReference>
<name>A0ABN0UV47_9GAMM</name>